<reference evidence="2 3" key="1">
    <citation type="submission" date="2019-03" db="EMBL/GenBank/DDBJ databases">
        <title>Genomics of glacier-inhabiting Cryobacterium strains.</title>
        <authorList>
            <person name="Liu Q."/>
            <person name="Xin Y.-H."/>
        </authorList>
    </citation>
    <scope>NUCLEOTIDE SEQUENCE [LARGE SCALE GENOMIC DNA]</scope>
    <source>
        <strain evidence="2 3">HLT2-23</strain>
    </source>
</reference>
<dbReference type="InterPro" id="IPR017926">
    <property type="entry name" value="GATASE"/>
</dbReference>
<accession>A0A4R8V2Y7</accession>
<comment type="caution">
    <text evidence="2">The sequence shown here is derived from an EMBL/GenBank/DDBJ whole genome shotgun (WGS) entry which is preliminary data.</text>
</comment>
<dbReference type="OrthoDB" id="5196541at2"/>
<evidence type="ECO:0000313" key="3">
    <source>
        <dbReference type="Proteomes" id="UP000298173"/>
    </source>
</evidence>
<evidence type="ECO:0000313" key="2">
    <source>
        <dbReference type="EMBL" id="TFB75416.1"/>
    </source>
</evidence>
<dbReference type="SUPFAM" id="SSF52317">
    <property type="entry name" value="Class I glutamine amidotransferase-like"/>
    <property type="match status" value="1"/>
</dbReference>
<gene>
    <name evidence="2" type="ORF">E3O06_06240</name>
</gene>
<dbReference type="GO" id="GO:0005829">
    <property type="term" value="C:cytosol"/>
    <property type="evidence" value="ECO:0007669"/>
    <property type="project" value="TreeGrafter"/>
</dbReference>
<organism evidence="2 3">
    <name type="scientific">Cryobacterium glaciale</name>
    <dbReference type="NCBI Taxonomy" id="1259145"/>
    <lineage>
        <taxon>Bacteria</taxon>
        <taxon>Bacillati</taxon>
        <taxon>Actinomycetota</taxon>
        <taxon>Actinomycetes</taxon>
        <taxon>Micrococcales</taxon>
        <taxon>Microbacteriaceae</taxon>
        <taxon>Cryobacterium</taxon>
    </lineage>
</organism>
<dbReference type="Pfam" id="PF00117">
    <property type="entry name" value="GATase"/>
    <property type="match status" value="1"/>
</dbReference>
<evidence type="ECO:0000259" key="1">
    <source>
        <dbReference type="Pfam" id="PF00117"/>
    </source>
</evidence>
<protein>
    <submittedName>
        <fullName evidence="2">Type 1 glutamine amidotransferase</fullName>
    </submittedName>
</protein>
<proteinExistence type="predicted"/>
<keyword evidence="2" id="KW-0315">Glutamine amidotransferase</keyword>
<keyword evidence="2" id="KW-0808">Transferase</keyword>
<dbReference type="GO" id="GO:0016740">
    <property type="term" value="F:transferase activity"/>
    <property type="evidence" value="ECO:0007669"/>
    <property type="project" value="UniProtKB-KW"/>
</dbReference>
<feature type="domain" description="Glutamine amidotransferase" evidence="1">
    <location>
        <begin position="18"/>
        <end position="176"/>
    </location>
</feature>
<dbReference type="RefSeq" id="WP_134502103.1">
    <property type="nucleotide sequence ID" value="NZ_SOEY01000008.1"/>
</dbReference>
<dbReference type="PANTHER" id="PTHR42695:SF5">
    <property type="entry name" value="GLUTAMINE AMIDOTRANSFERASE YLR126C-RELATED"/>
    <property type="match status" value="1"/>
</dbReference>
<dbReference type="CDD" id="cd01741">
    <property type="entry name" value="GATase1_1"/>
    <property type="match status" value="1"/>
</dbReference>
<dbReference type="Gene3D" id="3.40.50.880">
    <property type="match status" value="1"/>
</dbReference>
<dbReference type="InterPro" id="IPR029062">
    <property type="entry name" value="Class_I_gatase-like"/>
</dbReference>
<dbReference type="PROSITE" id="PS51273">
    <property type="entry name" value="GATASE_TYPE_1"/>
    <property type="match status" value="1"/>
</dbReference>
<keyword evidence="3" id="KW-1185">Reference proteome</keyword>
<sequence length="236" mass="25147">MTGTVLMVTHFEGTDLKWIHKLVHARGLQSQLAQPFAGEELPELGSLAAVICLGGPQSAYDGERHPFLVEEQNFLARAVEQQVPVLGICLGSQILSLALGGAVVHGSQGLECGLIDVRLAPGNHSILELEGQFFSFHSDSFVPPIGAELLAVSNRYPQAWRFGSALAVQFHPEISPIGIQALLSVEATKLGAHGIDVTELLSAAVRDEGHAWTGAQRVVGGWLDTAVLATERQPIP</sequence>
<dbReference type="PANTHER" id="PTHR42695">
    <property type="entry name" value="GLUTAMINE AMIDOTRANSFERASE YLR126C-RELATED"/>
    <property type="match status" value="1"/>
</dbReference>
<dbReference type="InterPro" id="IPR044992">
    <property type="entry name" value="ChyE-like"/>
</dbReference>
<dbReference type="AlphaFoldDB" id="A0A4R8V2Y7"/>
<dbReference type="EMBL" id="SOEY01000008">
    <property type="protein sequence ID" value="TFB75416.1"/>
    <property type="molecule type" value="Genomic_DNA"/>
</dbReference>
<name>A0A4R8V2Y7_9MICO</name>
<dbReference type="Proteomes" id="UP000298173">
    <property type="component" value="Unassembled WGS sequence"/>
</dbReference>